<keyword evidence="4" id="KW-1185">Reference proteome</keyword>
<protein>
    <recommendedName>
        <fullName evidence="2">Winged helix-turn helix domain-containing protein</fullName>
    </recommendedName>
</protein>
<evidence type="ECO:0000313" key="4">
    <source>
        <dbReference type="Proteomes" id="UP000653099"/>
    </source>
</evidence>
<feature type="domain" description="Winged helix-turn helix" evidence="2">
    <location>
        <begin position="28"/>
        <end position="73"/>
    </location>
</feature>
<organism evidence="3 4">
    <name type="scientific">Halobellus salinus</name>
    <dbReference type="NCBI Taxonomy" id="931585"/>
    <lineage>
        <taxon>Archaea</taxon>
        <taxon>Methanobacteriati</taxon>
        <taxon>Methanobacteriota</taxon>
        <taxon>Stenosarchaea group</taxon>
        <taxon>Halobacteria</taxon>
        <taxon>Halobacteriales</taxon>
        <taxon>Haloferacaceae</taxon>
        <taxon>Halobellus</taxon>
    </lineage>
</organism>
<gene>
    <name evidence="3" type="ORF">GCM10008995_02220</name>
</gene>
<reference evidence="3" key="2">
    <citation type="submission" date="2020-09" db="EMBL/GenBank/DDBJ databases">
        <authorList>
            <person name="Sun Q."/>
            <person name="Ohkuma M."/>
        </authorList>
    </citation>
    <scope>NUCLEOTIDE SEQUENCE</scope>
    <source>
        <strain evidence="3">JCM 14359</strain>
    </source>
</reference>
<dbReference type="AlphaFoldDB" id="A0A830EBK5"/>
<accession>A0A830EBK5</accession>
<dbReference type="Proteomes" id="UP000653099">
    <property type="component" value="Unassembled WGS sequence"/>
</dbReference>
<evidence type="ECO:0000259" key="2">
    <source>
        <dbReference type="Pfam" id="PF13592"/>
    </source>
</evidence>
<evidence type="ECO:0000313" key="3">
    <source>
        <dbReference type="EMBL" id="GGI95714.1"/>
    </source>
</evidence>
<sequence>MSSFGGSRPPKLDEDEQEGLFKLLKEGQPWKSQEIQHLLAEEFGVGYHPDYLGEFLRGLGLSYTKLRPKRPNRPENPEEILDERVADALDETDDQPHHKEHPYSVKDRNQVTALRLCYRCRPRRERCETQTLPSPHTTLIDFSLSSSAYRRHRA</sequence>
<dbReference type="Pfam" id="PF13592">
    <property type="entry name" value="HTH_33"/>
    <property type="match status" value="1"/>
</dbReference>
<comment type="caution">
    <text evidence="3">The sequence shown here is derived from an EMBL/GenBank/DDBJ whole genome shotgun (WGS) entry which is preliminary data.</text>
</comment>
<dbReference type="EMBL" id="BMOC01000001">
    <property type="protein sequence ID" value="GGI95714.1"/>
    <property type="molecule type" value="Genomic_DNA"/>
</dbReference>
<proteinExistence type="predicted"/>
<reference evidence="3" key="1">
    <citation type="journal article" date="2014" name="Int. J. Syst. Evol. Microbiol.">
        <title>Complete genome sequence of Corynebacterium casei LMG S-19264T (=DSM 44701T), isolated from a smear-ripened cheese.</title>
        <authorList>
            <consortium name="US DOE Joint Genome Institute (JGI-PGF)"/>
            <person name="Walter F."/>
            <person name="Albersmeier A."/>
            <person name="Kalinowski J."/>
            <person name="Ruckert C."/>
        </authorList>
    </citation>
    <scope>NUCLEOTIDE SEQUENCE</scope>
    <source>
        <strain evidence="3">JCM 14359</strain>
    </source>
</reference>
<dbReference type="InterPro" id="IPR025959">
    <property type="entry name" value="Winged_HTH_dom"/>
</dbReference>
<name>A0A830EBK5_9EURY</name>
<feature type="region of interest" description="Disordered" evidence="1">
    <location>
        <begin position="1"/>
        <end position="20"/>
    </location>
</feature>
<evidence type="ECO:0000256" key="1">
    <source>
        <dbReference type="SAM" id="MobiDB-lite"/>
    </source>
</evidence>